<dbReference type="Proteomes" id="UP000295493">
    <property type="component" value="Unassembled WGS sequence"/>
</dbReference>
<dbReference type="SUPFAM" id="SSF55785">
    <property type="entry name" value="PYP-like sensor domain (PAS domain)"/>
    <property type="match status" value="3"/>
</dbReference>
<evidence type="ECO:0000256" key="9">
    <source>
        <dbReference type="SAM" id="Phobius"/>
    </source>
</evidence>
<feature type="transmembrane region" description="Helical" evidence="9">
    <location>
        <begin position="183"/>
        <end position="204"/>
    </location>
</feature>
<evidence type="ECO:0000256" key="7">
    <source>
        <dbReference type="ARBA" id="ARBA00022840"/>
    </source>
</evidence>
<dbReference type="SMART" id="SM00388">
    <property type="entry name" value="HisKA"/>
    <property type="match status" value="1"/>
</dbReference>
<dbReference type="Pfam" id="PF02518">
    <property type="entry name" value="HATPase_c"/>
    <property type="match status" value="1"/>
</dbReference>
<dbReference type="Gene3D" id="3.30.565.10">
    <property type="entry name" value="Histidine kinase-like ATPase, C-terminal domain"/>
    <property type="match status" value="1"/>
</dbReference>
<dbReference type="InterPro" id="IPR004358">
    <property type="entry name" value="Sig_transdc_His_kin-like_C"/>
</dbReference>
<keyword evidence="4" id="KW-0808">Transferase</keyword>
<sequence length="856" mass="94146">MAVVVLQFLSSLLFPYVAFFTASSSLEVAAVAYTAVGALALALLGSGLGWSRSAIGLLCGIALVIALANTAAVISYDHGDMYRLLFALIVGPLSIGTLLLTRKSPLTMGAAALCATIAAGPITVSLFKIADRRLFSSTSYEPLLPGHAIALALIAIGLLISASRRTADYQEQSSGRGFKTPHALFLLLAAPCFIGAFDIVILAFEPSEWIVLVTLTAQATVIGVMMLWVFRMLYAERSTARIFSRVADLMPIALVDSQGKIIYWSRGCETLYGWSAREVIGKVKSVLLNSREPANDYTLRGAEGSSEYQLIESHKDGSTIHILERRLVTDEKEAGSVTVLSMTDIGKRVAIEQALRDSDERLALAAEAHAIGIFEWRVGDNNVQWISDTETQLGLPPGTLSDFHRWARLVLPEDLETIRKRLEATVWAKAERFSFFYRMRLPSGEVRAIEGSARCFYDEQGMLIRTIGVNIDVTARVDREAQLAAREAQLRSILDTVPSAMIVVDEDGVILTFSKAAERMFGYSAAVAIGRRIQMLMEDFRIDIDQENPVRIGEAGDRRPGGAQHLLSALHADGRKIPVELRLGEARYNNTRVFTAFVQDISERLESEERLDTLRSELNHVGRLNAMGELAAGLAHEINQPLSAIANYMAIAEIMLDDDRVNHAKLRAQLAAVRQQSLRAGQIIRRMRDFASKHETDSRVESVHSVIEEATSLVLTGYDRLGIDIRYQLSDDALYMFGDRIQVQQVLVNLLRNSMDALAAVPREDRKIVIWSRTLNDDMLELSVSDTGPGLSSDILEQIYMPFKTTKGEGGMGIGLSICRRIVEAHGGTLSGENMPEGGARFRFTLPRVNKQEVSA</sequence>
<dbReference type="Pfam" id="PF00989">
    <property type="entry name" value="PAS"/>
    <property type="match status" value="1"/>
</dbReference>
<feature type="domain" description="PAC" evidence="12">
    <location>
        <begin position="433"/>
        <end position="485"/>
    </location>
</feature>
<dbReference type="RefSeq" id="WP_188656421.1">
    <property type="nucleotide sequence ID" value="NZ_BMLU01000008.1"/>
</dbReference>
<dbReference type="InterPro" id="IPR000014">
    <property type="entry name" value="PAS"/>
</dbReference>
<dbReference type="NCBIfam" id="TIGR00229">
    <property type="entry name" value="sensory_box"/>
    <property type="match status" value="2"/>
</dbReference>
<accession>A0A4R6FJT4</accession>
<dbReference type="InterPro" id="IPR013767">
    <property type="entry name" value="PAS_fold"/>
</dbReference>
<dbReference type="SMART" id="SM00387">
    <property type="entry name" value="HATPase_c"/>
    <property type="match status" value="1"/>
</dbReference>
<dbReference type="InterPro" id="IPR005467">
    <property type="entry name" value="His_kinase_dom"/>
</dbReference>
<keyword evidence="9" id="KW-0472">Membrane</keyword>
<dbReference type="SUPFAM" id="SSF47384">
    <property type="entry name" value="Homodimeric domain of signal transducing histidine kinase"/>
    <property type="match status" value="1"/>
</dbReference>
<evidence type="ECO:0000259" key="12">
    <source>
        <dbReference type="PROSITE" id="PS50113"/>
    </source>
</evidence>
<feature type="transmembrane region" description="Helical" evidence="9">
    <location>
        <begin position="210"/>
        <end position="234"/>
    </location>
</feature>
<dbReference type="Pfam" id="PF00512">
    <property type="entry name" value="HisKA"/>
    <property type="match status" value="1"/>
</dbReference>
<evidence type="ECO:0000259" key="11">
    <source>
        <dbReference type="PROSITE" id="PS50112"/>
    </source>
</evidence>
<dbReference type="PANTHER" id="PTHR43065">
    <property type="entry name" value="SENSOR HISTIDINE KINASE"/>
    <property type="match status" value="1"/>
</dbReference>
<feature type="domain" description="Histidine kinase" evidence="10">
    <location>
        <begin position="633"/>
        <end position="850"/>
    </location>
</feature>
<dbReference type="InterPro" id="IPR003594">
    <property type="entry name" value="HATPase_dom"/>
</dbReference>
<dbReference type="PROSITE" id="PS50113">
    <property type="entry name" value="PAC"/>
    <property type="match status" value="1"/>
</dbReference>
<evidence type="ECO:0000256" key="1">
    <source>
        <dbReference type="ARBA" id="ARBA00000085"/>
    </source>
</evidence>
<evidence type="ECO:0000256" key="5">
    <source>
        <dbReference type="ARBA" id="ARBA00022741"/>
    </source>
</evidence>
<evidence type="ECO:0000256" key="3">
    <source>
        <dbReference type="ARBA" id="ARBA00022553"/>
    </source>
</evidence>
<dbReference type="Gene3D" id="3.30.450.20">
    <property type="entry name" value="PAS domain"/>
    <property type="match status" value="3"/>
</dbReference>
<dbReference type="CDD" id="cd00130">
    <property type="entry name" value="PAS"/>
    <property type="match status" value="2"/>
</dbReference>
<dbReference type="EMBL" id="SNWD01000008">
    <property type="protein sequence ID" value="TDN81150.1"/>
    <property type="molecule type" value="Genomic_DNA"/>
</dbReference>
<dbReference type="EC" id="2.7.13.3" evidence="2"/>
<dbReference type="Gene3D" id="1.10.287.130">
    <property type="match status" value="1"/>
</dbReference>
<dbReference type="PANTHER" id="PTHR43065:SF46">
    <property type="entry name" value="C4-DICARBOXYLATE TRANSPORT SENSOR PROTEIN DCTB"/>
    <property type="match status" value="1"/>
</dbReference>
<keyword evidence="14" id="KW-1185">Reference proteome</keyword>
<dbReference type="CDD" id="cd00082">
    <property type="entry name" value="HisKA"/>
    <property type="match status" value="1"/>
</dbReference>
<reference evidence="13 14" key="1">
    <citation type="submission" date="2019-03" db="EMBL/GenBank/DDBJ databases">
        <title>Genomic Encyclopedia of Type Strains, Phase IV (KMG-IV): sequencing the most valuable type-strain genomes for metagenomic binning, comparative biology and taxonomic classification.</title>
        <authorList>
            <person name="Goeker M."/>
        </authorList>
    </citation>
    <scope>NUCLEOTIDE SEQUENCE [LARGE SCALE GENOMIC DNA]</scope>
    <source>
        <strain evidence="13 14">DSM 25059</strain>
    </source>
</reference>
<evidence type="ECO:0000256" key="2">
    <source>
        <dbReference type="ARBA" id="ARBA00012438"/>
    </source>
</evidence>
<protein>
    <recommendedName>
        <fullName evidence="2">histidine kinase</fullName>
        <ecNumber evidence="2">2.7.13.3</ecNumber>
    </recommendedName>
</protein>
<dbReference type="SUPFAM" id="SSF55874">
    <property type="entry name" value="ATPase domain of HSP90 chaperone/DNA topoisomerase II/histidine kinase"/>
    <property type="match status" value="1"/>
</dbReference>
<dbReference type="AlphaFoldDB" id="A0A4R6FJT4"/>
<dbReference type="InterPro" id="IPR003661">
    <property type="entry name" value="HisK_dim/P_dom"/>
</dbReference>
<feature type="transmembrane region" description="Helical" evidence="9">
    <location>
        <begin position="108"/>
        <end position="130"/>
    </location>
</feature>
<comment type="catalytic activity">
    <reaction evidence="1">
        <text>ATP + protein L-histidine = ADP + protein N-phospho-L-histidine.</text>
        <dbReference type="EC" id="2.7.13.3"/>
    </reaction>
</comment>
<dbReference type="InterPro" id="IPR036097">
    <property type="entry name" value="HisK_dim/P_sf"/>
</dbReference>
<dbReference type="GO" id="GO:0006355">
    <property type="term" value="P:regulation of DNA-templated transcription"/>
    <property type="evidence" value="ECO:0007669"/>
    <property type="project" value="InterPro"/>
</dbReference>
<dbReference type="SMART" id="SM00086">
    <property type="entry name" value="PAC"/>
    <property type="match status" value="3"/>
</dbReference>
<feature type="domain" description="PAS" evidence="11">
    <location>
        <begin position="486"/>
        <end position="538"/>
    </location>
</feature>
<keyword evidence="6 13" id="KW-0418">Kinase</keyword>
<dbReference type="InterPro" id="IPR013655">
    <property type="entry name" value="PAS_fold_3"/>
</dbReference>
<dbReference type="InterPro" id="IPR000700">
    <property type="entry name" value="PAS-assoc_C"/>
</dbReference>
<feature type="transmembrane region" description="Helical" evidence="9">
    <location>
        <begin position="142"/>
        <end position="162"/>
    </location>
</feature>
<gene>
    <name evidence="13" type="ORF">EV664_10892</name>
</gene>
<feature type="transmembrane region" description="Helical" evidence="9">
    <location>
        <begin position="55"/>
        <end position="76"/>
    </location>
</feature>
<dbReference type="PROSITE" id="PS50112">
    <property type="entry name" value="PAS"/>
    <property type="match status" value="2"/>
</dbReference>
<evidence type="ECO:0000259" key="10">
    <source>
        <dbReference type="PROSITE" id="PS50109"/>
    </source>
</evidence>
<evidence type="ECO:0000256" key="8">
    <source>
        <dbReference type="ARBA" id="ARBA00023012"/>
    </source>
</evidence>
<evidence type="ECO:0000313" key="13">
    <source>
        <dbReference type="EMBL" id="TDN81150.1"/>
    </source>
</evidence>
<feature type="transmembrane region" description="Helical" evidence="9">
    <location>
        <begin position="29"/>
        <end position="48"/>
    </location>
</feature>
<keyword evidence="5" id="KW-0547">Nucleotide-binding</keyword>
<dbReference type="SMART" id="SM00091">
    <property type="entry name" value="PAS"/>
    <property type="match status" value="3"/>
</dbReference>
<evidence type="ECO:0000256" key="4">
    <source>
        <dbReference type="ARBA" id="ARBA00022679"/>
    </source>
</evidence>
<dbReference type="GO" id="GO:0000155">
    <property type="term" value="F:phosphorelay sensor kinase activity"/>
    <property type="evidence" value="ECO:0007669"/>
    <property type="project" value="InterPro"/>
</dbReference>
<organism evidence="13 14">
    <name type="scientific">Stakelama pacifica</name>
    <dbReference type="NCBI Taxonomy" id="517720"/>
    <lineage>
        <taxon>Bacteria</taxon>
        <taxon>Pseudomonadati</taxon>
        <taxon>Pseudomonadota</taxon>
        <taxon>Alphaproteobacteria</taxon>
        <taxon>Sphingomonadales</taxon>
        <taxon>Sphingomonadaceae</taxon>
        <taxon>Stakelama</taxon>
    </lineage>
</organism>
<dbReference type="InterPro" id="IPR001610">
    <property type="entry name" value="PAC"/>
</dbReference>
<evidence type="ECO:0000313" key="14">
    <source>
        <dbReference type="Proteomes" id="UP000295493"/>
    </source>
</evidence>
<keyword evidence="3" id="KW-0597">Phosphoprotein</keyword>
<dbReference type="PROSITE" id="PS50109">
    <property type="entry name" value="HIS_KIN"/>
    <property type="match status" value="1"/>
</dbReference>
<evidence type="ECO:0000256" key="6">
    <source>
        <dbReference type="ARBA" id="ARBA00022777"/>
    </source>
</evidence>
<comment type="caution">
    <text evidence="13">The sequence shown here is derived from an EMBL/GenBank/DDBJ whole genome shotgun (WGS) entry which is preliminary data.</text>
</comment>
<feature type="domain" description="PAS" evidence="11">
    <location>
        <begin position="251"/>
        <end position="282"/>
    </location>
</feature>
<dbReference type="GO" id="GO:0005524">
    <property type="term" value="F:ATP binding"/>
    <property type="evidence" value="ECO:0007669"/>
    <property type="project" value="UniProtKB-KW"/>
</dbReference>
<keyword evidence="9" id="KW-1133">Transmembrane helix</keyword>
<keyword evidence="9" id="KW-0812">Transmembrane</keyword>
<dbReference type="InterPro" id="IPR035965">
    <property type="entry name" value="PAS-like_dom_sf"/>
</dbReference>
<dbReference type="InterPro" id="IPR036890">
    <property type="entry name" value="HATPase_C_sf"/>
</dbReference>
<keyword evidence="8" id="KW-0902">Two-component regulatory system</keyword>
<dbReference type="Pfam" id="PF08447">
    <property type="entry name" value="PAS_3"/>
    <property type="match status" value="1"/>
</dbReference>
<name>A0A4R6FJT4_9SPHN</name>
<keyword evidence="7" id="KW-0067">ATP-binding</keyword>
<dbReference type="PRINTS" id="PR00344">
    <property type="entry name" value="BCTRLSENSOR"/>
</dbReference>
<feature type="transmembrane region" description="Helical" evidence="9">
    <location>
        <begin position="82"/>
        <end position="101"/>
    </location>
</feature>
<dbReference type="Pfam" id="PF13426">
    <property type="entry name" value="PAS_9"/>
    <property type="match status" value="1"/>
</dbReference>
<proteinExistence type="predicted"/>